<dbReference type="RefSeq" id="WP_242937125.1">
    <property type="nucleotide sequence ID" value="NZ_CP094326.1"/>
</dbReference>
<sequence>MKSLFLFPVIYFGLAFTNFNAVAEKEVLIRIHKESELTISGSTNINKFKCGYKVDKIEQPIIVTYERTEKALVFHQTVLELDNNCFDCGSRPINRDFKVLVKSEKYPSILLELDRVLQKEGISADVLAEIQIAGITKPYKVPVTIIALEDNTFNVSGTLKLNISDFKLKPPKKVFGLIEVDDTIEIGFKLLLKSV</sequence>
<reference evidence="2 3" key="1">
    <citation type="journal article" date="2018" name="Int. J. Syst. Evol. Microbiol.">
        <title>Zhouia spongiae sp. nov., isolated from a marine sponge.</title>
        <authorList>
            <person name="Zhuang L."/>
            <person name="Lin B."/>
            <person name="Qin F."/>
            <person name="Luo L."/>
        </authorList>
    </citation>
    <scope>NUCLEOTIDE SEQUENCE [LARGE SCALE GENOMIC DNA]</scope>
    <source>
        <strain evidence="2 3">HN-Y44</strain>
    </source>
</reference>
<keyword evidence="3" id="KW-1185">Reference proteome</keyword>
<gene>
    <name evidence="2" type="ORF">MQE36_16780</name>
</gene>
<dbReference type="InterPro" id="IPR007372">
    <property type="entry name" value="Lipid/polyisoprenoid-bd_YceI"/>
</dbReference>
<evidence type="ECO:0000313" key="3">
    <source>
        <dbReference type="Proteomes" id="UP000829476"/>
    </source>
</evidence>
<dbReference type="Pfam" id="PF04264">
    <property type="entry name" value="YceI"/>
    <property type="match status" value="1"/>
</dbReference>
<dbReference type="EMBL" id="CP094326">
    <property type="protein sequence ID" value="UNY98719.1"/>
    <property type="molecule type" value="Genomic_DNA"/>
</dbReference>
<organism evidence="2 3">
    <name type="scientific">Zhouia spongiae</name>
    <dbReference type="NCBI Taxonomy" id="2202721"/>
    <lineage>
        <taxon>Bacteria</taxon>
        <taxon>Pseudomonadati</taxon>
        <taxon>Bacteroidota</taxon>
        <taxon>Flavobacteriia</taxon>
        <taxon>Flavobacteriales</taxon>
        <taxon>Flavobacteriaceae</taxon>
        <taxon>Zhouia</taxon>
    </lineage>
</organism>
<evidence type="ECO:0000259" key="1">
    <source>
        <dbReference type="Pfam" id="PF04264"/>
    </source>
</evidence>
<accession>A0ABY3YLP8</accession>
<proteinExistence type="predicted"/>
<feature type="domain" description="Lipid/polyisoprenoid-binding YceI-like" evidence="1">
    <location>
        <begin position="84"/>
        <end position="190"/>
    </location>
</feature>
<name>A0ABY3YLP8_9FLAO</name>
<dbReference type="InterPro" id="IPR036761">
    <property type="entry name" value="TTHA0802/YceI-like_sf"/>
</dbReference>
<dbReference type="Proteomes" id="UP000829476">
    <property type="component" value="Chromosome"/>
</dbReference>
<protein>
    <submittedName>
        <fullName evidence="2">YceI family protein</fullName>
    </submittedName>
</protein>
<dbReference type="Gene3D" id="2.40.128.110">
    <property type="entry name" value="Lipid/polyisoprenoid-binding, YceI-like"/>
    <property type="match status" value="1"/>
</dbReference>
<evidence type="ECO:0000313" key="2">
    <source>
        <dbReference type="EMBL" id="UNY98719.1"/>
    </source>
</evidence>
<dbReference type="SUPFAM" id="SSF101874">
    <property type="entry name" value="YceI-like"/>
    <property type="match status" value="1"/>
</dbReference>